<dbReference type="SUPFAM" id="SSF56801">
    <property type="entry name" value="Acetyl-CoA synthetase-like"/>
    <property type="match status" value="1"/>
</dbReference>
<dbReference type="Proteomes" id="UP000472676">
    <property type="component" value="Unassembled WGS sequence"/>
</dbReference>
<proteinExistence type="inferred from homology"/>
<dbReference type="InterPro" id="IPR000873">
    <property type="entry name" value="AMP-dep_synth/lig_dom"/>
</dbReference>
<organism evidence="5 6">
    <name type="scientific">Solimonas terrae</name>
    <dbReference type="NCBI Taxonomy" id="1396819"/>
    <lineage>
        <taxon>Bacteria</taxon>
        <taxon>Pseudomonadati</taxon>
        <taxon>Pseudomonadota</taxon>
        <taxon>Gammaproteobacteria</taxon>
        <taxon>Nevskiales</taxon>
        <taxon>Nevskiaceae</taxon>
        <taxon>Solimonas</taxon>
    </lineage>
</organism>
<name>A0A6M2BJZ6_9GAMM</name>
<dbReference type="Pfam" id="PF00501">
    <property type="entry name" value="AMP-binding"/>
    <property type="match status" value="1"/>
</dbReference>
<comment type="similarity">
    <text evidence="1">Belongs to the ATP-dependent AMP-binding enzyme family.</text>
</comment>
<sequence length="491" mass="52805">MTTISVTEALHRHAIADADRPALTVDGQTLTRGELESRTNRLAREFERLGVREGSFVTIALPNSLAFVESALAALKLGATPQPVSSRLPQAELAAIVALAAPALLVGADAAAFPGTAVIGADFAAAAAWSDAPLPLRTAKYWKAPTSGGSTGRPKLIVAGSPAVVDEQPTPYAMPLMLPLEGAVLVPGPLYHNAPFTTCLQALFRGNHVVVMRRFDPLQTLQLIEQHRVNSVLMVPTMMSRIWKLSDAERAQFDLSSLRVVYHMASHCPAWLKAAWIDWLGAERIYELYGGTEMQALTVIRGDEWLQRRGSVGRCVLGEIKVVGEGGQALPPGEVGEILVRSPVGAPPSYFYIGAEARRVGDWDSLGDIGHLDADGYLYLADRRTDLILRGGANIYPAEVEAAIDEHPAVHSSAVIGLPDDDLGQRVHAIVHARTPIGADELGRHLAARLVNYKIPASFEFVAEPVRGDDGKVRRSALRDARLVPAAVSQR</sequence>
<dbReference type="PANTHER" id="PTHR43201:SF5">
    <property type="entry name" value="MEDIUM-CHAIN ACYL-COA LIGASE ACSF2, MITOCHONDRIAL"/>
    <property type="match status" value="1"/>
</dbReference>
<dbReference type="EMBL" id="JAAMOW010000001">
    <property type="protein sequence ID" value="NGY03252.1"/>
    <property type="molecule type" value="Genomic_DNA"/>
</dbReference>
<evidence type="ECO:0000256" key="2">
    <source>
        <dbReference type="ARBA" id="ARBA00022598"/>
    </source>
</evidence>
<evidence type="ECO:0000313" key="6">
    <source>
        <dbReference type="Proteomes" id="UP000472676"/>
    </source>
</evidence>
<accession>A0A6M2BJZ6</accession>
<dbReference type="Gene3D" id="3.40.50.12780">
    <property type="entry name" value="N-terminal domain of ligase-like"/>
    <property type="match status" value="1"/>
</dbReference>
<reference evidence="5 6" key="1">
    <citation type="journal article" date="2014" name="Int. J. Syst. Evol. Microbiol.">
        <title>Solimonas terrae sp. nov., isolated from soil.</title>
        <authorList>
            <person name="Kim S.J."/>
            <person name="Moon J.Y."/>
            <person name="Weon H.Y."/>
            <person name="Ahn J.H."/>
            <person name="Chen W.M."/>
            <person name="Kwon S.W."/>
        </authorList>
    </citation>
    <scope>NUCLEOTIDE SEQUENCE [LARGE SCALE GENOMIC DNA]</scope>
    <source>
        <strain evidence="5 6">KIS83-12</strain>
    </source>
</reference>
<keyword evidence="6" id="KW-1185">Reference proteome</keyword>
<evidence type="ECO:0000259" key="4">
    <source>
        <dbReference type="Pfam" id="PF13193"/>
    </source>
</evidence>
<protein>
    <submittedName>
        <fullName evidence="5">AMP-binding protein</fullName>
    </submittedName>
</protein>
<dbReference type="GO" id="GO:0006631">
    <property type="term" value="P:fatty acid metabolic process"/>
    <property type="evidence" value="ECO:0007669"/>
    <property type="project" value="TreeGrafter"/>
</dbReference>
<dbReference type="AlphaFoldDB" id="A0A6M2BJZ6"/>
<dbReference type="Pfam" id="PF13193">
    <property type="entry name" value="AMP-binding_C"/>
    <property type="match status" value="1"/>
</dbReference>
<dbReference type="Gene3D" id="3.30.300.30">
    <property type="match status" value="1"/>
</dbReference>
<dbReference type="InterPro" id="IPR045851">
    <property type="entry name" value="AMP-bd_C_sf"/>
</dbReference>
<dbReference type="InterPro" id="IPR025110">
    <property type="entry name" value="AMP-bd_C"/>
</dbReference>
<feature type="domain" description="AMP-binding enzyme C-terminal" evidence="4">
    <location>
        <begin position="399"/>
        <end position="464"/>
    </location>
</feature>
<evidence type="ECO:0000259" key="3">
    <source>
        <dbReference type="Pfam" id="PF00501"/>
    </source>
</evidence>
<dbReference type="PANTHER" id="PTHR43201">
    <property type="entry name" value="ACYL-COA SYNTHETASE"/>
    <property type="match status" value="1"/>
</dbReference>
<keyword evidence="2" id="KW-0436">Ligase</keyword>
<evidence type="ECO:0000256" key="1">
    <source>
        <dbReference type="ARBA" id="ARBA00006432"/>
    </source>
</evidence>
<dbReference type="RefSeq" id="WP_166250676.1">
    <property type="nucleotide sequence ID" value="NZ_JAAMOW010000001.1"/>
</dbReference>
<dbReference type="InterPro" id="IPR042099">
    <property type="entry name" value="ANL_N_sf"/>
</dbReference>
<evidence type="ECO:0000313" key="5">
    <source>
        <dbReference type="EMBL" id="NGY03252.1"/>
    </source>
</evidence>
<feature type="domain" description="AMP-dependent synthetase/ligase" evidence="3">
    <location>
        <begin position="12"/>
        <end position="343"/>
    </location>
</feature>
<dbReference type="GO" id="GO:0031956">
    <property type="term" value="F:medium-chain fatty acid-CoA ligase activity"/>
    <property type="evidence" value="ECO:0007669"/>
    <property type="project" value="TreeGrafter"/>
</dbReference>
<comment type="caution">
    <text evidence="5">The sequence shown here is derived from an EMBL/GenBank/DDBJ whole genome shotgun (WGS) entry which is preliminary data.</text>
</comment>
<gene>
    <name evidence="5" type="ORF">G7Y85_00590</name>
</gene>